<feature type="active site" description="Thioimidate intermediate" evidence="11">
    <location>
        <position position="313"/>
    </location>
</feature>
<evidence type="ECO:0000256" key="3">
    <source>
        <dbReference type="ARBA" id="ARBA00022723"/>
    </source>
</evidence>
<evidence type="ECO:0000256" key="11">
    <source>
        <dbReference type="PIRSR" id="PIRSR000130-1"/>
    </source>
</evidence>
<dbReference type="InterPro" id="IPR005990">
    <property type="entry name" value="IMP_DH"/>
</dbReference>
<evidence type="ECO:0000256" key="10">
    <source>
        <dbReference type="ARBA" id="ARBA00048028"/>
    </source>
</evidence>
<dbReference type="Proteomes" id="UP000885779">
    <property type="component" value="Unassembled WGS sequence"/>
</dbReference>
<dbReference type="InterPro" id="IPR000644">
    <property type="entry name" value="CBS_dom"/>
</dbReference>
<dbReference type="SMART" id="SM01240">
    <property type="entry name" value="IMPDH"/>
    <property type="match status" value="1"/>
</dbReference>
<comment type="caution">
    <text evidence="16">The sequence shown here is derived from an EMBL/GenBank/DDBJ whole genome shotgun (WGS) entry which is preliminary data.</text>
</comment>
<dbReference type="InterPro" id="IPR013785">
    <property type="entry name" value="Aldolase_TIM"/>
</dbReference>
<keyword evidence="9 14" id="KW-0129">CBS domain</keyword>
<dbReference type="CDD" id="cd00381">
    <property type="entry name" value="IMPDH"/>
    <property type="match status" value="1"/>
</dbReference>
<dbReference type="FunFam" id="3.20.20.70:FF:000424">
    <property type="entry name" value="Inosine-5'-monophosphate dehydrogenase 2"/>
    <property type="match status" value="1"/>
</dbReference>
<evidence type="ECO:0000256" key="1">
    <source>
        <dbReference type="ARBA" id="ARBA00001958"/>
    </source>
</evidence>
<evidence type="ECO:0000259" key="15">
    <source>
        <dbReference type="PROSITE" id="PS51371"/>
    </source>
</evidence>
<keyword evidence="5" id="KW-0658">Purine biosynthesis</keyword>
<dbReference type="PANTHER" id="PTHR11911">
    <property type="entry name" value="INOSINE-5-MONOPHOSPHATE DEHYDROGENASE RELATED"/>
    <property type="match status" value="1"/>
</dbReference>
<dbReference type="PANTHER" id="PTHR11911:SF111">
    <property type="entry name" value="INOSINE-5'-MONOPHOSPHATE DEHYDROGENASE"/>
    <property type="match status" value="1"/>
</dbReference>
<dbReference type="EC" id="1.1.1.205" evidence="16"/>
<dbReference type="AlphaFoldDB" id="A0A7V4TZF9"/>
<dbReference type="SMART" id="SM00116">
    <property type="entry name" value="CBS"/>
    <property type="match status" value="2"/>
</dbReference>
<evidence type="ECO:0000256" key="5">
    <source>
        <dbReference type="ARBA" id="ARBA00022755"/>
    </source>
</evidence>
<dbReference type="GO" id="GO:0006177">
    <property type="term" value="P:GMP biosynthetic process"/>
    <property type="evidence" value="ECO:0007669"/>
    <property type="project" value="UniProtKB-KW"/>
</dbReference>
<evidence type="ECO:0000256" key="7">
    <source>
        <dbReference type="ARBA" id="ARBA00023002"/>
    </source>
</evidence>
<dbReference type="CDD" id="cd04601">
    <property type="entry name" value="CBS_pair_IMPDH"/>
    <property type="match status" value="1"/>
</dbReference>
<dbReference type="GO" id="GO:0046872">
    <property type="term" value="F:metal ion binding"/>
    <property type="evidence" value="ECO:0007669"/>
    <property type="project" value="UniProtKB-KW"/>
</dbReference>
<evidence type="ECO:0000256" key="13">
    <source>
        <dbReference type="PIRSR" id="PIRSR000130-4"/>
    </source>
</evidence>
<comment type="similarity">
    <text evidence="2">Belongs to the IMPDH/GMPR family.</text>
</comment>
<feature type="binding site" description="in other chain" evidence="13">
    <location>
        <position position="308"/>
    </location>
    <ligand>
        <name>K(+)</name>
        <dbReference type="ChEBI" id="CHEBI:29103"/>
        <note>ligand shared between two tetrameric partners</note>
    </ligand>
</feature>
<keyword evidence="3" id="KW-0479">Metal-binding</keyword>
<dbReference type="SUPFAM" id="SSF54631">
    <property type="entry name" value="CBS-domain pair"/>
    <property type="match status" value="1"/>
</dbReference>
<feature type="active site" description="Proton acceptor" evidence="11">
    <location>
        <position position="414"/>
    </location>
</feature>
<dbReference type="GO" id="GO:0006183">
    <property type="term" value="P:GTP biosynthetic process"/>
    <property type="evidence" value="ECO:0007669"/>
    <property type="project" value="TreeGrafter"/>
</dbReference>
<dbReference type="PROSITE" id="PS51371">
    <property type="entry name" value="CBS"/>
    <property type="match status" value="2"/>
</dbReference>
<dbReference type="PIRSF" id="PIRSF000130">
    <property type="entry name" value="IMPDH"/>
    <property type="match status" value="1"/>
</dbReference>
<accession>A0A7V4TZF9</accession>
<evidence type="ECO:0000256" key="12">
    <source>
        <dbReference type="PIRSR" id="PIRSR000130-3"/>
    </source>
</evidence>
<comment type="catalytic activity">
    <reaction evidence="10">
        <text>IMP + NAD(+) + H2O = XMP + NADH + H(+)</text>
        <dbReference type="Rhea" id="RHEA:11708"/>
        <dbReference type="ChEBI" id="CHEBI:15377"/>
        <dbReference type="ChEBI" id="CHEBI:15378"/>
        <dbReference type="ChEBI" id="CHEBI:57464"/>
        <dbReference type="ChEBI" id="CHEBI:57540"/>
        <dbReference type="ChEBI" id="CHEBI:57945"/>
        <dbReference type="ChEBI" id="CHEBI:58053"/>
        <dbReference type="EC" id="1.1.1.205"/>
    </reaction>
</comment>
<comment type="cofactor">
    <cofactor evidence="1">
        <name>K(+)</name>
        <dbReference type="ChEBI" id="CHEBI:29103"/>
    </cofactor>
</comment>
<dbReference type="InterPro" id="IPR015875">
    <property type="entry name" value="IMP_DH/GMP_Rdtase_CS"/>
</dbReference>
<dbReference type="InterPro" id="IPR001093">
    <property type="entry name" value="IMP_DH_GMPRt"/>
</dbReference>
<dbReference type="GO" id="GO:0003938">
    <property type="term" value="F:IMP dehydrogenase activity"/>
    <property type="evidence" value="ECO:0007669"/>
    <property type="project" value="UniProtKB-EC"/>
</dbReference>
<keyword evidence="4" id="KW-0332">GMP biosynthesis</keyword>
<dbReference type="Pfam" id="PF00571">
    <property type="entry name" value="CBS"/>
    <property type="match status" value="2"/>
</dbReference>
<sequence length="498" mass="55613">MPKKVYYEPSRTLMEFRLLPGLTTEESAIYNISLRTPLVYSSDENSKYFLNIPIVSAAMQSVSGVRMGIELARLGGVAFIYCSQSVGQQADMIRQIKKHKAGFVPPETVSPDMPIRQLYELTRKRGYNTFPVVDEKGRLLGIITKNDYDVKPHGDLQVQERMVPRSELTVGVNIENIKEANTLLRETHQSVLPIVDDDDKLLYLVFRKDIRNHLDNPYEVLDEHKRLLTTAAINTHDYEQRVPALVEAGADVLAIDSSDGHSVFQARTLQWIHKNYPDVPVIGGNIITEEGFDYLVEHGARAVKVGMGGGSICITQEQKGTGRGLATSIIKVAEARDRYYQRSGRYIPIVADGGIVSSKDVVVALALGADYVMMGRFFARMDESPTEKVTIKNQVMKPYWGEGSARAREWKEARYNQMLFVEGVEGFVQYAGKLRDNLPEALAKIKASMSSVGAANIKELHEKAELEVVSALSIREGQPHDIYLPGSESNYNAIQWGS</sequence>
<reference evidence="16" key="1">
    <citation type="journal article" date="2020" name="mSystems">
        <title>Genome- and Community-Level Interaction Insights into Carbon Utilization and Element Cycling Functions of Hydrothermarchaeota in Hydrothermal Sediment.</title>
        <authorList>
            <person name="Zhou Z."/>
            <person name="Liu Y."/>
            <person name="Xu W."/>
            <person name="Pan J."/>
            <person name="Luo Z.H."/>
            <person name="Li M."/>
        </authorList>
    </citation>
    <scope>NUCLEOTIDE SEQUENCE [LARGE SCALE GENOMIC DNA]</scope>
    <source>
        <strain evidence="16">HyVt-577</strain>
    </source>
</reference>
<keyword evidence="8 12" id="KW-0520">NAD</keyword>
<feature type="binding site" description="in other chain" evidence="13">
    <location>
        <position position="313"/>
    </location>
    <ligand>
        <name>K(+)</name>
        <dbReference type="ChEBI" id="CHEBI:29103"/>
        <note>ligand shared between two tetrameric partners</note>
    </ligand>
</feature>
<keyword evidence="7 16" id="KW-0560">Oxidoreductase</keyword>
<keyword evidence="6 13" id="KW-0630">Potassium</keyword>
<dbReference type="Pfam" id="PF00478">
    <property type="entry name" value="IMPDH"/>
    <property type="match status" value="1"/>
</dbReference>
<evidence type="ECO:0000256" key="9">
    <source>
        <dbReference type="ARBA" id="ARBA00023122"/>
    </source>
</evidence>
<feature type="domain" description="CBS" evidence="15">
    <location>
        <begin position="92"/>
        <end position="158"/>
    </location>
</feature>
<evidence type="ECO:0000256" key="8">
    <source>
        <dbReference type="ARBA" id="ARBA00023027"/>
    </source>
</evidence>
<evidence type="ECO:0000256" key="6">
    <source>
        <dbReference type="ARBA" id="ARBA00022958"/>
    </source>
</evidence>
<dbReference type="SUPFAM" id="SSF51412">
    <property type="entry name" value="Inosine monophosphate dehydrogenase (IMPDH)"/>
    <property type="match status" value="1"/>
</dbReference>
<evidence type="ECO:0000313" key="16">
    <source>
        <dbReference type="EMBL" id="HGY55240.1"/>
    </source>
</evidence>
<feature type="binding site" evidence="12">
    <location>
        <begin position="256"/>
        <end position="258"/>
    </location>
    <ligand>
        <name>NAD(+)</name>
        <dbReference type="ChEBI" id="CHEBI:57540"/>
    </ligand>
</feature>
<dbReference type="NCBIfam" id="NF005493">
    <property type="entry name" value="PRK07107.1"/>
    <property type="match status" value="1"/>
</dbReference>
<evidence type="ECO:0000256" key="2">
    <source>
        <dbReference type="ARBA" id="ARBA00005502"/>
    </source>
</evidence>
<dbReference type="InterPro" id="IPR046342">
    <property type="entry name" value="CBS_dom_sf"/>
</dbReference>
<dbReference type="Gene3D" id="3.20.20.70">
    <property type="entry name" value="Aldolase class I"/>
    <property type="match status" value="1"/>
</dbReference>
<proteinExistence type="inferred from homology"/>
<feature type="domain" description="CBS" evidence="15">
    <location>
        <begin position="162"/>
        <end position="223"/>
    </location>
</feature>
<feature type="binding site" description="in other chain" evidence="13">
    <location>
        <position position="310"/>
    </location>
    <ligand>
        <name>K(+)</name>
        <dbReference type="ChEBI" id="CHEBI:29103"/>
        <note>ligand shared between two tetrameric partners</note>
    </ligand>
</feature>
<gene>
    <name evidence="16" type="ORF">ENK44_06055</name>
</gene>
<dbReference type="EMBL" id="DRQG01000056">
    <property type="protein sequence ID" value="HGY55240.1"/>
    <property type="molecule type" value="Genomic_DNA"/>
</dbReference>
<evidence type="ECO:0000256" key="4">
    <source>
        <dbReference type="ARBA" id="ARBA00022749"/>
    </source>
</evidence>
<evidence type="ECO:0000256" key="14">
    <source>
        <dbReference type="PROSITE-ProRule" id="PRU00703"/>
    </source>
</evidence>
<protein>
    <submittedName>
        <fullName evidence="16">IMP dehydrogenase</fullName>
        <ecNumber evidence="16">1.1.1.205</ecNumber>
    </submittedName>
</protein>
<name>A0A7V4TZF9_CALAY</name>
<feature type="binding site" evidence="12">
    <location>
        <begin position="306"/>
        <end position="308"/>
    </location>
    <ligand>
        <name>NAD(+)</name>
        <dbReference type="ChEBI" id="CHEBI:57540"/>
    </ligand>
</feature>
<organism evidence="16">
    <name type="scientific">Caldithrix abyssi</name>
    <dbReference type="NCBI Taxonomy" id="187145"/>
    <lineage>
        <taxon>Bacteria</taxon>
        <taxon>Pseudomonadati</taxon>
        <taxon>Calditrichota</taxon>
        <taxon>Calditrichia</taxon>
        <taxon>Calditrichales</taxon>
        <taxon>Calditrichaceae</taxon>
        <taxon>Caldithrix</taxon>
    </lineage>
</organism>
<dbReference type="PROSITE" id="PS00487">
    <property type="entry name" value="IMP_DH_GMP_RED"/>
    <property type="match status" value="1"/>
</dbReference>